<keyword evidence="2 5" id="KW-0812">Transmembrane</keyword>
<keyword evidence="8" id="KW-1185">Reference proteome</keyword>
<feature type="transmembrane region" description="Helical" evidence="5">
    <location>
        <begin position="72"/>
        <end position="90"/>
    </location>
</feature>
<evidence type="ECO:0000256" key="1">
    <source>
        <dbReference type="ARBA" id="ARBA00004141"/>
    </source>
</evidence>
<gene>
    <name evidence="7" type="ORF">GCM10009560_64420</name>
</gene>
<feature type="transmembrane region" description="Helical" evidence="5">
    <location>
        <begin position="120"/>
        <end position="137"/>
    </location>
</feature>
<evidence type="ECO:0000256" key="4">
    <source>
        <dbReference type="ARBA" id="ARBA00023136"/>
    </source>
</evidence>
<dbReference type="SUPFAM" id="SSF144091">
    <property type="entry name" value="Rhomboid-like"/>
    <property type="match status" value="1"/>
</dbReference>
<feature type="transmembrane region" description="Helical" evidence="5">
    <location>
        <begin position="149"/>
        <end position="167"/>
    </location>
</feature>
<dbReference type="InterPro" id="IPR022764">
    <property type="entry name" value="Peptidase_S54_rhomboid_dom"/>
</dbReference>
<dbReference type="Gene3D" id="1.20.1540.10">
    <property type="entry name" value="Rhomboid-like"/>
    <property type="match status" value="1"/>
</dbReference>
<sequence>MNGQSTGRSRFGAMVVEAVGAAVLMVVVVAVMWGVEIMDYVLPENLDNYGIAGWQPSGLIGILFAPFLHVDFGHLLANTLPLLILGFVAAMRGIGRFLTASLLIVLVGGLGTWLTTPVGVVAVGASGLIFGYFGYVVSRGIFDRSLVDILIGIVVAAVYYSMLTGLLPTQEGVSWQGHLFGLVGGVVAAWILRRRARPAAELAL</sequence>
<feature type="transmembrane region" description="Helical" evidence="5">
    <location>
        <begin position="173"/>
        <end position="192"/>
    </location>
</feature>
<protein>
    <recommendedName>
        <fullName evidence="6">Peptidase S54 rhomboid domain-containing protein</fullName>
    </recommendedName>
</protein>
<dbReference type="Proteomes" id="UP001501578">
    <property type="component" value="Unassembled WGS sequence"/>
</dbReference>
<name>A0ABN1QVP9_9ACTN</name>
<feature type="domain" description="Peptidase S54 rhomboid" evidence="6">
    <location>
        <begin position="59"/>
        <end position="194"/>
    </location>
</feature>
<dbReference type="InterPro" id="IPR035952">
    <property type="entry name" value="Rhomboid-like_sf"/>
</dbReference>
<dbReference type="InterPro" id="IPR050925">
    <property type="entry name" value="Rhomboid_protease_S54"/>
</dbReference>
<feature type="transmembrane region" description="Helical" evidence="5">
    <location>
        <begin position="12"/>
        <end position="35"/>
    </location>
</feature>
<keyword evidence="4 5" id="KW-0472">Membrane</keyword>
<comment type="caution">
    <text evidence="7">The sequence shown here is derived from an EMBL/GenBank/DDBJ whole genome shotgun (WGS) entry which is preliminary data.</text>
</comment>
<proteinExistence type="predicted"/>
<reference evidence="7 8" key="1">
    <citation type="journal article" date="2019" name="Int. J. Syst. Evol. Microbiol.">
        <title>The Global Catalogue of Microorganisms (GCM) 10K type strain sequencing project: providing services to taxonomists for standard genome sequencing and annotation.</title>
        <authorList>
            <consortium name="The Broad Institute Genomics Platform"/>
            <consortium name="The Broad Institute Genome Sequencing Center for Infectious Disease"/>
            <person name="Wu L."/>
            <person name="Ma J."/>
        </authorList>
    </citation>
    <scope>NUCLEOTIDE SEQUENCE [LARGE SCALE GENOMIC DNA]</scope>
    <source>
        <strain evidence="7 8">JCM 11136</strain>
    </source>
</reference>
<evidence type="ECO:0000313" key="7">
    <source>
        <dbReference type="EMBL" id="GAA0947677.1"/>
    </source>
</evidence>
<accession>A0ABN1QVP9</accession>
<evidence type="ECO:0000256" key="5">
    <source>
        <dbReference type="SAM" id="Phobius"/>
    </source>
</evidence>
<dbReference type="PANTHER" id="PTHR43731">
    <property type="entry name" value="RHOMBOID PROTEASE"/>
    <property type="match status" value="1"/>
</dbReference>
<dbReference type="RefSeq" id="WP_343953939.1">
    <property type="nucleotide sequence ID" value="NZ_BAAAHQ010000041.1"/>
</dbReference>
<evidence type="ECO:0000313" key="8">
    <source>
        <dbReference type="Proteomes" id="UP001501578"/>
    </source>
</evidence>
<keyword evidence="3 5" id="KW-1133">Transmembrane helix</keyword>
<dbReference type="EMBL" id="BAAAHQ010000041">
    <property type="protein sequence ID" value="GAA0947677.1"/>
    <property type="molecule type" value="Genomic_DNA"/>
</dbReference>
<evidence type="ECO:0000259" key="6">
    <source>
        <dbReference type="Pfam" id="PF01694"/>
    </source>
</evidence>
<comment type="subcellular location">
    <subcellularLocation>
        <location evidence="1">Membrane</location>
        <topology evidence="1">Multi-pass membrane protein</topology>
    </subcellularLocation>
</comment>
<organism evidence="7 8">
    <name type="scientific">Nonomuraea longicatena</name>
    <dbReference type="NCBI Taxonomy" id="83682"/>
    <lineage>
        <taxon>Bacteria</taxon>
        <taxon>Bacillati</taxon>
        <taxon>Actinomycetota</taxon>
        <taxon>Actinomycetes</taxon>
        <taxon>Streptosporangiales</taxon>
        <taxon>Streptosporangiaceae</taxon>
        <taxon>Nonomuraea</taxon>
    </lineage>
</organism>
<dbReference type="PANTHER" id="PTHR43731:SF9">
    <property type="entry name" value="SLR1461 PROTEIN"/>
    <property type="match status" value="1"/>
</dbReference>
<feature type="transmembrane region" description="Helical" evidence="5">
    <location>
        <begin position="97"/>
        <end position="114"/>
    </location>
</feature>
<dbReference type="Pfam" id="PF01694">
    <property type="entry name" value="Rhomboid"/>
    <property type="match status" value="1"/>
</dbReference>
<evidence type="ECO:0000256" key="3">
    <source>
        <dbReference type="ARBA" id="ARBA00022989"/>
    </source>
</evidence>
<evidence type="ECO:0000256" key="2">
    <source>
        <dbReference type="ARBA" id="ARBA00022692"/>
    </source>
</evidence>